<protein>
    <submittedName>
        <fullName evidence="3">Citryl-CoA lyase</fullName>
        <ecNumber evidence="3">4.1.3.34</ecNumber>
    </submittedName>
</protein>
<reference evidence="4" key="1">
    <citation type="journal article" date="2020" name="bioRxiv">
        <title>A rank-normalized archaeal taxonomy based on genome phylogeny resolves widespread incomplete and uneven classifications.</title>
        <authorList>
            <person name="Rinke C."/>
            <person name="Chuvochina M."/>
            <person name="Mussig A.J."/>
            <person name="Chaumeil P.-A."/>
            <person name="Waite D.W."/>
            <person name="Whitman W.B."/>
            <person name="Parks D.H."/>
            <person name="Hugenholtz P."/>
        </authorList>
    </citation>
    <scope>NUCLEOTIDE SEQUENCE [LARGE SCALE GENOMIC DNA]</scope>
</reference>
<dbReference type="NCBIfam" id="NF004869">
    <property type="entry name" value="PRK06224.1-6"/>
    <property type="match status" value="1"/>
</dbReference>
<dbReference type="InterPro" id="IPR036969">
    <property type="entry name" value="Citrate_synthase_sf"/>
</dbReference>
<keyword evidence="3" id="KW-0456">Lyase</keyword>
<dbReference type="GO" id="GO:0008816">
    <property type="term" value="F:citryl-CoA lyase activity"/>
    <property type="evidence" value="ECO:0007669"/>
    <property type="project" value="UniProtKB-EC"/>
</dbReference>
<evidence type="ECO:0000256" key="2">
    <source>
        <dbReference type="ARBA" id="ARBA00022679"/>
    </source>
</evidence>
<dbReference type="Gene3D" id="1.10.580.10">
    <property type="entry name" value="Citrate Synthase, domain 1"/>
    <property type="match status" value="2"/>
</dbReference>
<dbReference type="GO" id="GO:0006099">
    <property type="term" value="P:tricarboxylic acid cycle"/>
    <property type="evidence" value="ECO:0007669"/>
    <property type="project" value="TreeGrafter"/>
</dbReference>
<comment type="similarity">
    <text evidence="1">Belongs to the citrate synthase family.</text>
</comment>
<organism evidence="3 4">
    <name type="scientific">Candidatus Iainarchaeum sp</name>
    <dbReference type="NCBI Taxonomy" id="3101447"/>
    <lineage>
        <taxon>Archaea</taxon>
        <taxon>Candidatus Iainarchaeota</taxon>
        <taxon>Candidatus Iainarchaeia</taxon>
        <taxon>Candidatus Iainarchaeales</taxon>
        <taxon>Candidatus Iainarchaeaceae</taxon>
        <taxon>Candidatus Iainarchaeum</taxon>
    </lineage>
</organism>
<dbReference type="InterPro" id="IPR016143">
    <property type="entry name" value="Citrate_synth-like_sm_a-sub"/>
</dbReference>
<dbReference type="PANTHER" id="PTHR11739:SF4">
    <property type="entry name" value="CITRATE SYNTHASE, PEROXISOMAL"/>
    <property type="match status" value="1"/>
</dbReference>
<evidence type="ECO:0000256" key="1">
    <source>
        <dbReference type="ARBA" id="ARBA00010566"/>
    </source>
</evidence>
<dbReference type="EMBL" id="DUGH01000103">
    <property type="protein sequence ID" value="HIH16589.1"/>
    <property type="molecule type" value="Genomic_DNA"/>
</dbReference>
<gene>
    <name evidence="3" type="ORF">HA252_04255</name>
</gene>
<dbReference type="GO" id="GO:0046912">
    <property type="term" value="F:acyltransferase activity, acyl groups converted into alkyl on transfer"/>
    <property type="evidence" value="ECO:0007669"/>
    <property type="project" value="InterPro"/>
</dbReference>
<sequence>MVAGEKKWKTAITGHVNGEPYVRGYNLLEMVEKLRFTKAIYLVLKGELPKENEEKMLNAMLVSCIDHGLGPPSVTAARVVLSGGNPLNAGVAAGVLTLGDSHGGAIENCAKALQTAVKKGKPVTDLSREIVEKARFSRERIPGFGHRIYITDPRTEILLKKAKELGYYGKHTELAVQI</sequence>
<dbReference type="InterPro" id="IPR016142">
    <property type="entry name" value="Citrate_synth-like_lrg_a-sub"/>
</dbReference>
<dbReference type="Proteomes" id="UP000564964">
    <property type="component" value="Unassembled WGS sequence"/>
</dbReference>
<dbReference type="AlphaFoldDB" id="A0A7J4JJ02"/>
<dbReference type="CDD" id="cd06100">
    <property type="entry name" value="CCL_ACL-C"/>
    <property type="match status" value="1"/>
</dbReference>
<dbReference type="GO" id="GO:0005975">
    <property type="term" value="P:carbohydrate metabolic process"/>
    <property type="evidence" value="ECO:0007669"/>
    <property type="project" value="TreeGrafter"/>
</dbReference>
<accession>A0A7J4JJ02</accession>
<comment type="caution">
    <text evidence="3">The sequence shown here is derived from an EMBL/GenBank/DDBJ whole genome shotgun (WGS) entry which is preliminary data.</text>
</comment>
<dbReference type="Pfam" id="PF00285">
    <property type="entry name" value="Citrate_synt"/>
    <property type="match status" value="1"/>
</dbReference>
<name>A0A7J4JJ02_9ARCH</name>
<dbReference type="Gene3D" id="1.10.230.10">
    <property type="entry name" value="Cytochrome P450-Terp, domain 2"/>
    <property type="match status" value="1"/>
</dbReference>
<evidence type="ECO:0000313" key="4">
    <source>
        <dbReference type="Proteomes" id="UP000564964"/>
    </source>
</evidence>
<dbReference type="EC" id="4.1.3.34" evidence="3"/>
<dbReference type="PANTHER" id="PTHR11739">
    <property type="entry name" value="CITRATE SYNTHASE"/>
    <property type="match status" value="1"/>
</dbReference>
<dbReference type="SUPFAM" id="SSF48256">
    <property type="entry name" value="Citrate synthase"/>
    <property type="match status" value="1"/>
</dbReference>
<proteinExistence type="inferred from homology"/>
<dbReference type="InterPro" id="IPR002020">
    <property type="entry name" value="Citrate_synthase"/>
</dbReference>
<evidence type="ECO:0000313" key="3">
    <source>
        <dbReference type="EMBL" id="HIH16589.1"/>
    </source>
</evidence>
<dbReference type="GO" id="GO:0005829">
    <property type="term" value="C:cytosol"/>
    <property type="evidence" value="ECO:0007669"/>
    <property type="project" value="TreeGrafter"/>
</dbReference>
<feature type="non-terminal residue" evidence="3">
    <location>
        <position position="178"/>
    </location>
</feature>
<keyword evidence="2" id="KW-0808">Transferase</keyword>